<sequence>MLLDFKGEGGGEIDSIAKGAPVWQIDPNAFRVGGWVQVVTAEGEGGFVPEEFVAWAERDATKEAPPAALLSPQRLKPKSAYLEGLGREERAAVLIASASRGMLGRSESFYRRMELQQEEGLETEEEEPLPLPQAPPGTASDGSAMRVLVALAEYTGQPDSEEVSLTTGMRLLQLEPPDANGWVGVAPITAPVGAVSPRRMAAGFAPATYLTVLEPDGVMLLDFELEGDSELLQIAKGTPVWIGQIDPNAFRVGGWVQVVTADGSESFYRRMELQQEEGLETEEPHDSADVLESGHPTGYEPRSVLEKQRVLFAEHPVHKTGAMSVRYKDFYPSIVLSYASGRRTKRKDAADDCEGSGPGVMYAMGLMEFLHERGLQCFSGLQVPPGVDWQTFMLRLTGENGKREKPKVLIIILTAGLYQSKPCLKEISTAIENKIALLPVRFEDNLPAKEEQWTNLDDPDWEMMKFHVQAKLNKLNNIPNPGTVLTRASALDDVMAEIEKYLPTSDAPVEAPIEARPASAAAAAAEVDAVVGWSTPQLKEFLVQHGVVMGGFVEKRELIDEVQRLKREAIEARPAKHTAQPPTPIPLGGATPSTRFPVGYKIHVEDVEHVSQLRQLPPGQIGKLPKNLSLHDKLILEVPSHVVRVDGVAPAAIAAMSCDEAATWTGLQILHMTREQLMAITEQQEARDAGATKEQMKAAGLLQKATRELFEAAKAGKNDELKTLIDVGGDVCWKNPSEDGMTALHCAALEGHLACVKTLLHAKVRLVDILTSTKGATALHSAAAGGHVNCIEALLRAKVRLDATTSDGDTALHIAARLSKLDAVKRLLAAGARTAIRNKAGQAALDIARWRAKMAEKAETAEKAEGHILGIALHLEAAEKAEDVLGGGSAAASGSAGGSATLKNSGQY</sequence>
<keyword evidence="6" id="KW-1185">Reference proteome</keyword>
<dbReference type="SUPFAM" id="SSF48403">
    <property type="entry name" value="Ankyrin repeat"/>
    <property type="match status" value="1"/>
</dbReference>
<dbReference type="PROSITE" id="PS50297">
    <property type="entry name" value="ANK_REP_REGION"/>
    <property type="match status" value="3"/>
</dbReference>
<feature type="repeat" description="ANK" evidence="3">
    <location>
        <begin position="774"/>
        <end position="806"/>
    </location>
</feature>
<dbReference type="PROSITE" id="PS50096">
    <property type="entry name" value="IQ"/>
    <property type="match status" value="1"/>
</dbReference>
<dbReference type="EMBL" id="JWZX01000891">
    <property type="protein sequence ID" value="KOO35384.1"/>
    <property type="molecule type" value="Genomic_DNA"/>
</dbReference>
<feature type="region of interest" description="Disordered" evidence="4">
    <location>
        <begin position="275"/>
        <end position="299"/>
    </location>
</feature>
<name>A0A0M0K9A0_9EUKA</name>
<feature type="repeat" description="ANK" evidence="3">
    <location>
        <begin position="739"/>
        <end position="760"/>
    </location>
</feature>
<evidence type="ECO:0000313" key="5">
    <source>
        <dbReference type="EMBL" id="KOO35384.1"/>
    </source>
</evidence>
<proteinExistence type="predicted"/>
<evidence type="ECO:0000313" key="6">
    <source>
        <dbReference type="Proteomes" id="UP000037460"/>
    </source>
</evidence>
<organism evidence="5 6">
    <name type="scientific">Chrysochromulina tobinii</name>
    <dbReference type="NCBI Taxonomy" id="1460289"/>
    <lineage>
        <taxon>Eukaryota</taxon>
        <taxon>Haptista</taxon>
        <taxon>Haptophyta</taxon>
        <taxon>Prymnesiophyceae</taxon>
        <taxon>Prymnesiales</taxon>
        <taxon>Chrysochromulinaceae</taxon>
        <taxon>Chrysochromulina</taxon>
    </lineage>
</organism>
<feature type="region of interest" description="Disordered" evidence="4">
    <location>
        <begin position="116"/>
        <end position="140"/>
    </location>
</feature>
<dbReference type="Pfam" id="PF12796">
    <property type="entry name" value="Ank_2"/>
    <property type="match status" value="2"/>
</dbReference>
<dbReference type="InterPro" id="IPR036770">
    <property type="entry name" value="Ankyrin_rpt-contain_sf"/>
</dbReference>
<feature type="compositionally biased region" description="Acidic residues" evidence="4">
    <location>
        <begin position="116"/>
        <end position="128"/>
    </location>
</feature>
<evidence type="ECO:0000256" key="3">
    <source>
        <dbReference type="PROSITE-ProRule" id="PRU00023"/>
    </source>
</evidence>
<gene>
    <name evidence="5" type="ORF">Ctob_014937</name>
</gene>
<dbReference type="PROSITE" id="PS50088">
    <property type="entry name" value="ANK_REPEAT"/>
    <property type="match status" value="3"/>
</dbReference>
<feature type="repeat" description="ANK" evidence="3">
    <location>
        <begin position="807"/>
        <end position="839"/>
    </location>
</feature>
<evidence type="ECO:0000256" key="4">
    <source>
        <dbReference type="SAM" id="MobiDB-lite"/>
    </source>
</evidence>
<evidence type="ECO:0000256" key="2">
    <source>
        <dbReference type="ARBA" id="ARBA00023043"/>
    </source>
</evidence>
<dbReference type="Gene3D" id="1.25.40.20">
    <property type="entry name" value="Ankyrin repeat-containing domain"/>
    <property type="match status" value="2"/>
</dbReference>
<evidence type="ECO:0000256" key="1">
    <source>
        <dbReference type="ARBA" id="ARBA00022737"/>
    </source>
</evidence>
<dbReference type="PANTHER" id="PTHR24173:SF74">
    <property type="entry name" value="ANKYRIN REPEAT DOMAIN-CONTAINING PROTEIN 16"/>
    <property type="match status" value="1"/>
</dbReference>
<keyword evidence="2 3" id="KW-0040">ANK repeat</keyword>
<dbReference type="PANTHER" id="PTHR24173">
    <property type="entry name" value="ANKYRIN REPEAT CONTAINING"/>
    <property type="match status" value="1"/>
</dbReference>
<protein>
    <submittedName>
        <fullName evidence="5">Cd4-specific ankyrin repeat protein</fullName>
    </submittedName>
</protein>
<dbReference type="InterPro" id="IPR002110">
    <property type="entry name" value="Ankyrin_rpt"/>
</dbReference>
<reference evidence="6" key="1">
    <citation type="journal article" date="2015" name="PLoS Genet.">
        <title>Genome Sequence and Transcriptome Analyses of Chrysochromulina tobin: Metabolic Tools for Enhanced Algal Fitness in the Prominent Order Prymnesiales (Haptophyceae).</title>
        <authorList>
            <person name="Hovde B.T."/>
            <person name="Deodato C.R."/>
            <person name="Hunsperger H.M."/>
            <person name="Ryken S.A."/>
            <person name="Yost W."/>
            <person name="Jha R.K."/>
            <person name="Patterson J."/>
            <person name="Monnat R.J. Jr."/>
            <person name="Barlow S.B."/>
            <person name="Starkenburg S.R."/>
            <person name="Cattolico R.A."/>
        </authorList>
    </citation>
    <scope>NUCLEOTIDE SEQUENCE</scope>
    <source>
        <strain evidence="6">CCMP291</strain>
    </source>
</reference>
<accession>A0A0M0K9A0</accession>
<dbReference type="Proteomes" id="UP000037460">
    <property type="component" value="Unassembled WGS sequence"/>
</dbReference>
<dbReference type="SMART" id="SM00248">
    <property type="entry name" value="ANK"/>
    <property type="match status" value="3"/>
</dbReference>
<dbReference type="AlphaFoldDB" id="A0A0M0K9A0"/>
<keyword evidence="1" id="KW-0677">Repeat</keyword>
<comment type="caution">
    <text evidence="5">The sequence shown here is derived from an EMBL/GenBank/DDBJ whole genome shotgun (WGS) entry which is preliminary data.</text>
</comment>
<dbReference type="OrthoDB" id="539213at2759"/>